<name>A0ABQ9IF97_9NEOP</name>
<keyword evidence="2" id="KW-1185">Reference proteome</keyword>
<accession>A0ABQ9IF97</accession>
<protein>
    <submittedName>
        <fullName evidence="1">Uncharacterized protein</fullName>
    </submittedName>
</protein>
<dbReference type="PANTHER" id="PTHR47326">
    <property type="entry name" value="TRANSPOSABLE ELEMENT TC3 TRANSPOSASE-LIKE PROTEIN"/>
    <property type="match status" value="1"/>
</dbReference>
<dbReference type="Proteomes" id="UP001159363">
    <property type="component" value="Chromosome 1"/>
</dbReference>
<evidence type="ECO:0000313" key="2">
    <source>
        <dbReference type="Proteomes" id="UP001159363"/>
    </source>
</evidence>
<comment type="caution">
    <text evidence="1">The sequence shown here is derived from an EMBL/GenBank/DDBJ whole genome shotgun (WGS) entry which is preliminary data.</text>
</comment>
<gene>
    <name evidence="1" type="ORF">PR048_000616</name>
</gene>
<dbReference type="PANTHER" id="PTHR47326:SF1">
    <property type="entry name" value="HTH PSQ-TYPE DOMAIN-CONTAINING PROTEIN"/>
    <property type="match status" value="1"/>
</dbReference>
<organism evidence="1 2">
    <name type="scientific">Dryococelus australis</name>
    <dbReference type="NCBI Taxonomy" id="614101"/>
    <lineage>
        <taxon>Eukaryota</taxon>
        <taxon>Metazoa</taxon>
        <taxon>Ecdysozoa</taxon>
        <taxon>Arthropoda</taxon>
        <taxon>Hexapoda</taxon>
        <taxon>Insecta</taxon>
        <taxon>Pterygota</taxon>
        <taxon>Neoptera</taxon>
        <taxon>Polyneoptera</taxon>
        <taxon>Phasmatodea</taxon>
        <taxon>Verophasmatodea</taxon>
        <taxon>Anareolatae</taxon>
        <taxon>Phasmatidae</taxon>
        <taxon>Eurycanthinae</taxon>
        <taxon>Dryococelus</taxon>
    </lineage>
</organism>
<reference evidence="1 2" key="1">
    <citation type="submission" date="2023-02" db="EMBL/GenBank/DDBJ databases">
        <title>LHISI_Scaffold_Assembly.</title>
        <authorList>
            <person name="Stuart O.P."/>
            <person name="Cleave R."/>
            <person name="Magrath M.J.L."/>
            <person name="Mikheyev A.S."/>
        </authorList>
    </citation>
    <scope>NUCLEOTIDE SEQUENCE [LARGE SCALE GENOMIC DNA]</scope>
    <source>
        <strain evidence="1">Daus_M_001</strain>
        <tissue evidence="1">Leg muscle</tissue>
    </source>
</reference>
<dbReference type="EMBL" id="JARBHB010000001">
    <property type="protein sequence ID" value="KAJ8895291.1"/>
    <property type="molecule type" value="Genomic_DNA"/>
</dbReference>
<proteinExistence type="predicted"/>
<evidence type="ECO:0000313" key="1">
    <source>
        <dbReference type="EMBL" id="KAJ8895291.1"/>
    </source>
</evidence>
<sequence>MYRTLGECRGNANATASAVVQREVSWSSSPDSECHRKAGSTDARIGVNYVWPGCNSRKATISTHDAGRRKSPSDVRKESHLELVAGRHLGVIHYLVLTILHDDGLYPYCYSAIHNLMGDRPRRLEYCHRMLTSLQHDPDFVGHILWTDEAQFTRKGIFNCHNSGIMEHKHVRFLKEIVYCEPVDSIEECIARLHAAVVHATKYNLHVVQEATSRRVRACIEIEGGQLEHLML</sequence>